<organism evidence="1 2">
    <name type="scientific">Candidatus Lumbricidiphila eiseniae</name>
    <dbReference type="NCBI Taxonomy" id="1969409"/>
    <lineage>
        <taxon>Bacteria</taxon>
        <taxon>Bacillati</taxon>
        <taxon>Actinomycetota</taxon>
        <taxon>Actinomycetes</taxon>
        <taxon>Micrococcales</taxon>
        <taxon>Microbacteriaceae</taxon>
        <taxon>Candidatus Lumbricidiphila</taxon>
    </lineage>
</organism>
<evidence type="ECO:0000313" key="2">
    <source>
        <dbReference type="Proteomes" id="UP000219994"/>
    </source>
</evidence>
<reference evidence="2" key="1">
    <citation type="submission" date="2017-03" db="EMBL/GenBank/DDBJ databases">
        <authorList>
            <person name="Lund M.B."/>
        </authorList>
    </citation>
    <scope>NUCLEOTIDE SEQUENCE [LARGE SCALE GENOMIC DNA]</scope>
</reference>
<proteinExistence type="predicted"/>
<accession>A0A2A6FPU0</accession>
<evidence type="ECO:0008006" key="3">
    <source>
        <dbReference type="Google" id="ProtNLM"/>
    </source>
</evidence>
<dbReference type="InterPro" id="IPR045596">
    <property type="entry name" value="DUF6459"/>
</dbReference>
<sequence>MRSLEEYFARQRTRSADLPDPEPVVRYLAHCAVEVLLGARDLDQLARWVTGQVYQQLHTRVALAARARAAKGISPRRPTLNLGTVMVSSPSDGIIEATVIVHQHHGRVRAVAIRLEGFDCRWRASAVCVM</sequence>
<dbReference type="Proteomes" id="UP000219994">
    <property type="component" value="Unassembled WGS sequence"/>
</dbReference>
<protein>
    <recommendedName>
        <fullName evidence="3">3-hydroxyacyl-CoA dehydrogenase</fullName>
    </recommendedName>
</protein>
<comment type="caution">
    <text evidence="1">The sequence shown here is derived from an EMBL/GenBank/DDBJ whole genome shotgun (WGS) entry which is preliminary data.</text>
</comment>
<dbReference type="AlphaFoldDB" id="A0A2A6FPU0"/>
<dbReference type="Pfam" id="PF20060">
    <property type="entry name" value="DUF6459"/>
    <property type="match status" value="1"/>
</dbReference>
<evidence type="ECO:0000313" key="1">
    <source>
        <dbReference type="EMBL" id="PDQ34688.1"/>
    </source>
</evidence>
<name>A0A2A6FPU0_9MICO</name>
<dbReference type="EMBL" id="NAEP01000049">
    <property type="protein sequence ID" value="PDQ34688.1"/>
    <property type="molecule type" value="Genomic_DNA"/>
</dbReference>
<gene>
    <name evidence="1" type="ORF">B5766_10040</name>
</gene>